<evidence type="ECO:0000313" key="2">
    <source>
        <dbReference type="EMBL" id="CAE0364173.1"/>
    </source>
</evidence>
<dbReference type="GO" id="GO:0008757">
    <property type="term" value="F:S-adenosylmethionine-dependent methyltransferase activity"/>
    <property type="evidence" value="ECO:0007669"/>
    <property type="project" value="InterPro"/>
</dbReference>
<gene>
    <name evidence="2" type="ORF">ALAG00032_LOCUS4914</name>
</gene>
<dbReference type="CDD" id="cd02440">
    <property type="entry name" value="AdoMet_MTases"/>
    <property type="match status" value="1"/>
</dbReference>
<dbReference type="PANTHER" id="PTHR43036:SF2">
    <property type="entry name" value="OS04G0481300 PROTEIN"/>
    <property type="match status" value="1"/>
</dbReference>
<dbReference type="SUPFAM" id="SSF53335">
    <property type="entry name" value="S-adenosyl-L-methionine-dependent methyltransferases"/>
    <property type="match status" value="1"/>
</dbReference>
<organism evidence="2">
    <name type="scientific">Aureoumbra lagunensis</name>
    <dbReference type="NCBI Taxonomy" id="44058"/>
    <lineage>
        <taxon>Eukaryota</taxon>
        <taxon>Sar</taxon>
        <taxon>Stramenopiles</taxon>
        <taxon>Ochrophyta</taxon>
        <taxon>Pelagophyceae</taxon>
        <taxon>Pelagomonadales</taxon>
        <taxon>Aureoumbra</taxon>
    </lineage>
</organism>
<reference evidence="2" key="1">
    <citation type="submission" date="2021-01" db="EMBL/GenBank/DDBJ databases">
        <authorList>
            <person name="Corre E."/>
            <person name="Pelletier E."/>
            <person name="Niang G."/>
            <person name="Scheremetjew M."/>
            <person name="Finn R."/>
            <person name="Kale V."/>
            <person name="Holt S."/>
            <person name="Cochrane G."/>
            <person name="Meng A."/>
            <person name="Brown T."/>
            <person name="Cohen L."/>
        </authorList>
    </citation>
    <scope>NUCLEOTIDE SEQUENCE</scope>
    <source>
        <strain evidence="2">CCMP1510</strain>
    </source>
</reference>
<dbReference type="EMBL" id="HBIJ01006990">
    <property type="protein sequence ID" value="CAE0364173.1"/>
    <property type="molecule type" value="Transcribed_RNA"/>
</dbReference>
<feature type="domain" description="Methyltransferase type 11" evidence="1">
    <location>
        <begin position="144"/>
        <end position="201"/>
    </location>
</feature>
<dbReference type="PANTHER" id="PTHR43036">
    <property type="entry name" value="OSJNBB0011N17.9 PROTEIN"/>
    <property type="match status" value="1"/>
</dbReference>
<proteinExistence type="predicted"/>
<dbReference type="AlphaFoldDB" id="A0A7S3JV19"/>
<dbReference type="Pfam" id="PF08241">
    <property type="entry name" value="Methyltransf_11"/>
    <property type="match status" value="1"/>
</dbReference>
<dbReference type="Gene3D" id="3.40.50.150">
    <property type="entry name" value="Vaccinia Virus protein VP39"/>
    <property type="match status" value="1"/>
</dbReference>
<dbReference type="InterPro" id="IPR029063">
    <property type="entry name" value="SAM-dependent_MTases_sf"/>
</dbReference>
<protein>
    <recommendedName>
        <fullName evidence="1">Methyltransferase type 11 domain-containing protein</fullName>
    </recommendedName>
</protein>
<sequence length="272" mass="31188">MLLKGGLVFFAVQYFHIFTAEGFMWPSSSIGSKLITRATQVSVTEVLEKAKYPEHCPFSARDFARQDETADTEFYNFERFCYHIDERAVQALTKYYETTFREWEKPDILDLCASHVSHFPQDINDFAGTRVALGMNQAELEANKQCNHFIVKDLNADPRLPFDDNSFDIVTNCVSIDYLIHPLKICQEVARVLRPGGSALFSLSNRCFPSKAVDIWLRTNDLEHVFIVASYFFYTQQFQRPTAQELTPVFPSWIGGTSQSETYLSVVRADLL</sequence>
<evidence type="ECO:0000259" key="1">
    <source>
        <dbReference type="Pfam" id="PF08241"/>
    </source>
</evidence>
<name>A0A7S3JV19_9STRA</name>
<accession>A0A7S3JV19</accession>
<dbReference type="InterPro" id="IPR013216">
    <property type="entry name" value="Methyltransf_11"/>
</dbReference>